<protein>
    <submittedName>
        <fullName evidence="1">Uncharacterized protein</fullName>
    </submittedName>
</protein>
<gene>
    <name evidence="1" type="ORF">COD19_18110</name>
</gene>
<dbReference type="Proteomes" id="UP000225766">
    <property type="component" value="Unassembled WGS sequence"/>
</dbReference>
<evidence type="ECO:0000313" key="1">
    <source>
        <dbReference type="EMBL" id="PGT99848.1"/>
    </source>
</evidence>
<dbReference type="RefSeq" id="WP_098859009.1">
    <property type="nucleotide sequence ID" value="NZ_NUMG01000025.1"/>
</dbReference>
<dbReference type="AlphaFoldDB" id="A0A2C1LPQ1"/>
<name>A0A2C1LPQ1_BACCE</name>
<organism evidence="1 2">
    <name type="scientific">Bacillus cereus</name>
    <dbReference type="NCBI Taxonomy" id="1396"/>
    <lineage>
        <taxon>Bacteria</taxon>
        <taxon>Bacillati</taxon>
        <taxon>Bacillota</taxon>
        <taxon>Bacilli</taxon>
        <taxon>Bacillales</taxon>
        <taxon>Bacillaceae</taxon>
        <taxon>Bacillus</taxon>
        <taxon>Bacillus cereus group</taxon>
    </lineage>
</organism>
<comment type="caution">
    <text evidence="1">The sequence shown here is derived from an EMBL/GenBank/DDBJ whole genome shotgun (WGS) entry which is preliminary data.</text>
</comment>
<evidence type="ECO:0000313" key="2">
    <source>
        <dbReference type="Proteomes" id="UP000225766"/>
    </source>
</evidence>
<reference evidence="1 2" key="1">
    <citation type="submission" date="2017-09" db="EMBL/GenBank/DDBJ databases">
        <title>Large-scale bioinformatics analysis of Bacillus genomes uncovers conserved roles of natural products in bacterial physiology.</title>
        <authorList>
            <consortium name="Agbiome Team Llc"/>
            <person name="Bleich R.M."/>
            <person name="Grubbs K.J."/>
            <person name="Santa Maria K.C."/>
            <person name="Allen S.E."/>
            <person name="Farag S."/>
            <person name="Shank E.A."/>
            <person name="Bowers A."/>
        </authorList>
    </citation>
    <scope>NUCLEOTIDE SEQUENCE [LARGE SCALE GENOMIC DNA]</scope>
    <source>
        <strain evidence="1 2">AFS040105</strain>
    </source>
</reference>
<sequence length="170" mass="19692">MFSKLFKRGNMETINKKAINNNSLYKNLKVRTNNVDGVIEYEVILTDTTTDGNPFAIRNYVIKISNDISFSYKIFNLNNELTFNRFEVVPCSGIEKVTSEFKCSRNYVYDYGFHFKFWHKTTEVPSVSDKAYIYWGTGGDVGNPEYPEGIEELIYQIQNDMQKAIENARG</sequence>
<dbReference type="EMBL" id="NUMG01000025">
    <property type="protein sequence ID" value="PGT99848.1"/>
    <property type="molecule type" value="Genomic_DNA"/>
</dbReference>
<accession>A0A2C1LPQ1</accession>
<proteinExistence type="predicted"/>